<dbReference type="Proteomes" id="UP001226091">
    <property type="component" value="Chromosome"/>
</dbReference>
<name>A0ACD4RA48_9BACI</name>
<keyword evidence="1" id="KW-0012">Acyltransferase</keyword>
<evidence type="ECO:0000313" key="2">
    <source>
        <dbReference type="Proteomes" id="UP001226091"/>
    </source>
</evidence>
<dbReference type="EC" id="2.3.1.-" evidence="1"/>
<protein>
    <submittedName>
        <fullName evidence="1">GNAT family N-acetyltransferase</fullName>
        <ecNumber evidence="1">2.3.1.-</ecNumber>
    </submittedName>
</protein>
<evidence type="ECO:0000313" key="1">
    <source>
        <dbReference type="EMBL" id="WHZ57352.1"/>
    </source>
</evidence>
<keyword evidence="1" id="KW-0808">Transferase</keyword>
<accession>A0ACD4RA48</accession>
<organism evidence="1 2">
    <name type="scientific">Metabacillus hrfriensis</name>
    <dbReference type="NCBI Taxonomy" id="3048891"/>
    <lineage>
        <taxon>Bacteria</taxon>
        <taxon>Bacillati</taxon>
        <taxon>Bacillota</taxon>
        <taxon>Bacilli</taxon>
        <taxon>Bacillales</taxon>
        <taxon>Bacillaceae</taxon>
        <taxon>Metabacillus</taxon>
    </lineage>
</organism>
<sequence length="164" mass="18994">MEIIEIQQRIDLFDKAVAVFWEEWGNEHNYKFYQDCMIHSCKTEDEIPRFYIAIIDDCIVGTFALIRNDLNSRQDIYPWLACLYVLPEHRGKEIGSRLLKHAIEETSRKGFENLYLSTDLEGYYEKYGWTHKGEVFGVSGGSLKIYIKSTKADIFAANGGECST</sequence>
<reference evidence="2" key="1">
    <citation type="journal article" date="2025" name="Aquaculture">
        <title>Assessment of the bioflocculant production and safety properties of Metabacillus hrfriensis sp. nov. based on phenotypic and whole-genome sequencing analysis.</title>
        <authorList>
            <person name="Zhang R."/>
            <person name="Zhao Z."/>
            <person name="Luo L."/>
            <person name="Wang S."/>
            <person name="Guo K."/>
            <person name="Xu W."/>
        </authorList>
    </citation>
    <scope>NUCLEOTIDE SEQUENCE [LARGE SCALE GENOMIC DNA]</scope>
    <source>
        <strain evidence="2">CT-WN-B3</strain>
    </source>
</reference>
<keyword evidence="2" id="KW-1185">Reference proteome</keyword>
<dbReference type="EMBL" id="CP126116">
    <property type="protein sequence ID" value="WHZ57352.1"/>
    <property type="molecule type" value="Genomic_DNA"/>
</dbReference>
<proteinExistence type="predicted"/>
<gene>
    <name evidence="1" type="ORF">QLQ22_22315</name>
</gene>